<keyword evidence="1" id="KW-1133">Transmembrane helix</keyword>
<dbReference type="OrthoDB" id="9815897at2"/>
<dbReference type="AlphaFoldDB" id="F9YTP8"/>
<feature type="transmembrane region" description="Helical" evidence="1">
    <location>
        <begin position="7"/>
        <end position="26"/>
    </location>
</feature>
<feature type="transmembrane region" description="Helical" evidence="1">
    <location>
        <begin position="115"/>
        <end position="133"/>
    </location>
</feature>
<evidence type="ECO:0000256" key="1">
    <source>
        <dbReference type="SAM" id="Phobius"/>
    </source>
</evidence>
<dbReference type="InterPro" id="IPR021215">
    <property type="entry name" value="DUF2752"/>
</dbReference>
<reference evidence="2 3" key="1">
    <citation type="journal article" date="2011" name="J. Bacteriol.">
        <title>Complete genome sequence of the dog commensal and human pathogen Capnocytophaga canimorsus strain 5.</title>
        <authorList>
            <person name="Manfredi P."/>
            <person name="Pagni M."/>
            <person name="Cornelis G.R."/>
        </authorList>
    </citation>
    <scope>NUCLEOTIDE SEQUENCE [LARGE SCALE GENOMIC DNA]</scope>
    <source>
        <strain evidence="3">5</strain>
    </source>
</reference>
<organism evidence="2 3">
    <name type="scientific">Capnocytophaga canimorsus (strain 5)</name>
    <dbReference type="NCBI Taxonomy" id="860228"/>
    <lineage>
        <taxon>Bacteria</taxon>
        <taxon>Pseudomonadati</taxon>
        <taxon>Bacteroidota</taxon>
        <taxon>Flavobacteriia</taxon>
        <taxon>Flavobacteriales</taxon>
        <taxon>Flavobacteriaceae</taxon>
        <taxon>Capnocytophaga</taxon>
    </lineage>
</organism>
<name>F9YTP8_CAPCC</name>
<dbReference type="eggNOG" id="ENOG5032YJJ">
    <property type="taxonomic scope" value="Bacteria"/>
</dbReference>
<dbReference type="Pfam" id="PF10825">
    <property type="entry name" value="DUF2752"/>
    <property type="match status" value="1"/>
</dbReference>
<feature type="transmembrane region" description="Helical" evidence="1">
    <location>
        <begin position="74"/>
        <end position="94"/>
    </location>
</feature>
<gene>
    <name evidence="2" type="ordered locus">Ccan_19770</name>
</gene>
<keyword evidence="1" id="KW-0812">Transmembrane</keyword>
<proteinExistence type="predicted"/>
<keyword evidence="3" id="KW-1185">Reference proteome</keyword>
<dbReference type="HOGENOM" id="CLU_098258_2_1_10"/>
<dbReference type="KEGG" id="ccm:Ccan_19770"/>
<dbReference type="Proteomes" id="UP000008895">
    <property type="component" value="Chromosome"/>
</dbReference>
<protein>
    <recommendedName>
        <fullName evidence="4">DUF2752 domain-containing protein</fullName>
    </recommendedName>
</protein>
<dbReference type="EMBL" id="CP002113">
    <property type="protein sequence ID" value="AEK24093.1"/>
    <property type="molecule type" value="Genomic_DNA"/>
</dbReference>
<sequence length="136" mass="16075">MKKKNFYFFLVALCFLGWVWLVYNLFFTAYHHNQVSICIFKNVTGAPCPSCGTTRSVVSFFQGDFIKALLTNPIGIVGSLGLLLTPFWLIYDFVLQKDSFFRAFQIFEKYFKKPYIYLPFAILILLNWIWNFYKDL</sequence>
<keyword evidence="1" id="KW-0472">Membrane</keyword>
<accession>F9YTP8</accession>
<evidence type="ECO:0000313" key="3">
    <source>
        <dbReference type="Proteomes" id="UP000008895"/>
    </source>
</evidence>
<evidence type="ECO:0008006" key="4">
    <source>
        <dbReference type="Google" id="ProtNLM"/>
    </source>
</evidence>
<dbReference type="STRING" id="860228.Ccan_19770"/>
<evidence type="ECO:0000313" key="2">
    <source>
        <dbReference type="EMBL" id="AEK24093.1"/>
    </source>
</evidence>